<evidence type="ECO:0000313" key="4">
    <source>
        <dbReference type="EMBL" id="NYF78066.1"/>
    </source>
</evidence>
<dbReference type="InterPro" id="IPR051201">
    <property type="entry name" value="Chloro_Bact_Ser_Proteases"/>
</dbReference>
<organism evidence="4 5">
    <name type="scientific">Granulicella arctica</name>
    <dbReference type="NCBI Taxonomy" id="940613"/>
    <lineage>
        <taxon>Bacteria</taxon>
        <taxon>Pseudomonadati</taxon>
        <taxon>Acidobacteriota</taxon>
        <taxon>Terriglobia</taxon>
        <taxon>Terriglobales</taxon>
        <taxon>Acidobacteriaceae</taxon>
        <taxon>Granulicella</taxon>
    </lineage>
</organism>
<evidence type="ECO:0000313" key="5">
    <source>
        <dbReference type="Proteomes" id="UP000589520"/>
    </source>
</evidence>
<evidence type="ECO:0000256" key="3">
    <source>
        <dbReference type="SAM" id="Phobius"/>
    </source>
</evidence>
<name>A0A7Y9PF88_9BACT</name>
<dbReference type="PRINTS" id="PR00834">
    <property type="entry name" value="PROTEASES2C"/>
</dbReference>
<accession>A0A7Y9PF88</accession>
<dbReference type="SUPFAM" id="SSF50494">
    <property type="entry name" value="Trypsin-like serine proteases"/>
    <property type="match status" value="1"/>
</dbReference>
<protein>
    <submittedName>
        <fullName evidence="4">S1-C subfamily serine protease</fullName>
    </submittedName>
</protein>
<dbReference type="Pfam" id="PF13365">
    <property type="entry name" value="Trypsin_2"/>
    <property type="match status" value="1"/>
</dbReference>
<evidence type="ECO:0000256" key="2">
    <source>
        <dbReference type="ARBA" id="ARBA00022801"/>
    </source>
</evidence>
<dbReference type="EMBL" id="JACCCW010000001">
    <property type="protein sequence ID" value="NYF78066.1"/>
    <property type="molecule type" value="Genomic_DNA"/>
</dbReference>
<keyword evidence="2" id="KW-0378">Hydrolase</keyword>
<keyword evidence="1 4" id="KW-0645">Protease</keyword>
<dbReference type="RefSeq" id="WP_179487175.1">
    <property type="nucleotide sequence ID" value="NZ_JACCCW010000001.1"/>
</dbReference>
<dbReference type="PANTHER" id="PTHR43343:SF3">
    <property type="entry name" value="PROTEASE DO-LIKE 8, CHLOROPLASTIC"/>
    <property type="match status" value="1"/>
</dbReference>
<dbReference type="InterPro" id="IPR009003">
    <property type="entry name" value="Peptidase_S1_PA"/>
</dbReference>
<keyword evidence="3" id="KW-0812">Transmembrane</keyword>
<proteinExistence type="predicted"/>
<feature type="transmembrane region" description="Helical" evidence="3">
    <location>
        <begin position="39"/>
        <end position="62"/>
    </location>
</feature>
<feature type="transmembrane region" description="Helical" evidence="3">
    <location>
        <begin position="83"/>
        <end position="103"/>
    </location>
</feature>
<reference evidence="4 5" key="1">
    <citation type="submission" date="2020-07" db="EMBL/GenBank/DDBJ databases">
        <title>Genomic Encyclopedia of Type Strains, Phase IV (KMG-V): Genome sequencing to study the core and pangenomes of soil and plant-associated prokaryotes.</title>
        <authorList>
            <person name="Whitman W."/>
        </authorList>
    </citation>
    <scope>NUCLEOTIDE SEQUENCE [LARGE SCALE GENOMIC DNA]</scope>
    <source>
        <strain evidence="4 5">X4EP2</strain>
    </source>
</reference>
<dbReference type="InterPro" id="IPR001940">
    <property type="entry name" value="Peptidase_S1C"/>
</dbReference>
<gene>
    <name evidence="4" type="ORF">HDF17_000353</name>
</gene>
<dbReference type="AlphaFoldDB" id="A0A7Y9PF88"/>
<dbReference type="PANTHER" id="PTHR43343">
    <property type="entry name" value="PEPTIDASE S12"/>
    <property type="match status" value="1"/>
</dbReference>
<comment type="caution">
    <text evidence="4">The sequence shown here is derived from an EMBL/GenBank/DDBJ whole genome shotgun (WGS) entry which is preliminary data.</text>
</comment>
<keyword evidence="3" id="KW-1133">Transmembrane helix</keyword>
<sequence>MSTQKVIVSGYEASQVPEATTTPGSSPQPTPRLSPAIPWWARIGLSLVALCFPLLCLITLVLRIAFRAETPRIKYAWTSFLNTLLMVSGLLTLVAGSFVFFLAPVPVITGSGLTDLDERDSFPALPSATSLTSVDASRLLKPLVIVVSPAATRLWTNAEVPSNSFGAGELLHADKDGYLFVTARHVAQLPQSGFGLKPSHVLISTQEGTWGTADIIATADSLDLALLWLPRHTGSLTFTQPLTTISDGAAVFVIGHPEGLRYTLSTGIVSGFHDQSIQISAAISPGNSGGPVYDDHGNLAGIVSSKFDHNQDANAENLSFAVKPAALLTPDVWHFSKGGRVHLQHYVDALKSSSK</sequence>
<keyword evidence="5" id="KW-1185">Reference proteome</keyword>
<dbReference type="Proteomes" id="UP000589520">
    <property type="component" value="Unassembled WGS sequence"/>
</dbReference>
<dbReference type="Gene3D" id="2.40.10.120">
    <property type="match status" value="1"/>
</dbReference>
<evidence type="ECO:0000256" key="1">
    <source>
        <dbReference type="ARBA" id="ARBA00022670"/>
    </source>
</evidence>
<keyword evidence="3" id="KW-0472">Membrane</keyword>
<dbReference type="GO" id="GO:0006508">
    <property type="term" value="P:proteolysis"/>
    <property type="evidence" value="ECO:0007669"/>
    <property type="project" value="UniProtKB-KW"/>
</dbReference>
<dbReference type="GO" id="GO:0004252">
    <property type="term" value="F:serine-type endopeptidase activity"/>
    <property type="evidence" value="ECO:0007669"/>
    <property type="project" value="InterPro"/>
</dbReference>